<name>A0AAW2GQY9_9HYME</name>
<accession>A0AAW2GQY9</accession>
<feature type="compositionally biased region" description="Low complexity" evidence="1">
    <location>
        <begin position="67"/>
        <end position="82"/>
    </location>
</feature>
<protein>
    <submittedName>
        <fullName evidence="2">Uncharacterized protein</fullName>
    </submittedName>
</protein>
<reference evidence="2 3" key="1">
    <citation type="submission" date="2023-03" db="EMBL/GenBank/DDBJ databases">
        <title>High recombination rates correlate with genetic variation in Cardiocondyla obscurior ants.</title>
        <authorList>
            <person name="Errbii M."/>
        </authorList>
    </citation>
    <scope>NUCLEOTIDE SEQUENCE [LARGE SCALE GENOMIC DNA]</scope>
    <source>
        <strain evidence="2">Alpha-2009</strain>
        <tissue evidence="2">Whole body</tissue>
    </source>
</reference>
<dbReference type="EMBL" id="JADYXP020000002">
    <property type="protein sequence ID" value="KAL0129686.1"/>
    <property type="molecule type" value="Genomic_DNA"/>
</dbReference>
<comment type="caution">
    <text evidence="2">The sequence shown here is derived from an EMBL/GenBank/DDBJ whole genome shotgun (WGS) entry which is preliminary data.</text>
</comment>
<evidence type="ECO:0000313" key="2">
    <source>
        <dbReference type="EMBL" id="KAL0129686.1"/>
    </source>
</evidence>
<feature type="region of interest" description="Disordered" evidence="1">
    <location>
        <begin position="58"/>
        <end position="82"/>
    </location>
</feature>
<evidence type="ECO:0000256" key="1">
    <source>
        <dbReference type="SAM" id="MobiDB-lite"/>
    </source>
</evidence>
<organism evidence="2 3">
    <name type="scientific">Cardiocondyla obscurior</name>
    <dbReference type="NCBI Taxonomy" id="286306"/>
    <lineage>
        <taxon>Eukaryota</taxon>
        <taxon>Metazoa</taxon>
        <taxon>Ecdysozoa</taxon>
        <taxon>Arthropoda</taxon>
        <taxon>Hexapoda</taxon>
        <taxon>Insecta</taxon>
        <taxon>Pterygota</taxon>
        <taxon>Neoptera</taxon>
        <taxon>Endopterygota</taxon>
        <taxon>Hymenoptera</taxon>
        <taxon>Apocrita</taxon>
        <taxon>Aculeata</taxon>
        <taxon>Formicoidea</taxon>
        <taxon>Formicidae</taxon>
        <taxon>Myrmicinae</taxon>
        <taxon>Cardiocondyla</taxon>
    </lineage>
</organism>
<gene>
    <name evidence="2" type="ORF">PUN28_001745</name>
</gene>
<dbReference type="AlphaFoldDB" id="A0AAW2GQY9"/>
<sequence>MHAYQSTHHSVLRFVSRNNASEKKGYVAIRSTRSVRHESRGVWYFRPASRAISFIDTSAGHGDCSCSDVRSAPRPSSSSPVRFSSRIKQVILEELQEH</sequence>
<proteinExistence type="predicted"/>
<dbReference type="Proteomes" id="UP001430953">
    <property type="component" value="Unassembled WGS sequence"/>
</dbReference>
<evidence type="ECO:0000313" key="3">
    <source>
        <dbReference type="Proteomes" id="UP001430953"/>
    </source>
</evidence>
<keyword evidence="3" id="KW-1185">Reference proteome</keyword>